<protein>
    <submittedName>
        <fullName evidence="1">Uncharacterized protein</fullName>
    </submittedName>
</protein>
<gene>
    <name evidence="1" type="ORF">AS202_13645</name>
</gene>
<proteinExistence type="predicted"/>
<dbReference type="AlphaFoldDB" id="A0AAI8G5R7"/>
<dbReference type="KEGG" id="mod:AS202_13645"/>
<accession>A0AAI8G5R7</accession>
<dbReference type="EMBL" id="CP013690">
    <property type="protein sequence ID" value="ALU27136.1"/>
    <property type="molecule type" value="Genomic_DNA"/>
</dbReference>
<dbReference type="GeneID" id="66975765"/>
<dbReference type="Proteomes" id="UP000069030">
    <property type="component" value="Chromosome"/>
</dbReference>
<evidence type="ECO:0000313" key="1">
    <source>
        <dbReference type="EMBL" id="ALU27136.1"/>
    </source>
</evidence>
<dbReference type="RefSeq" id="WP_006265196.1">
    <property type="nucleotide sequence ID" value="NZ_CP013690.1"/>
</dbReference>
<sequence>MNDNNLKTYKTEEISFEIIKEADKAYNYQGKLTPILDQLEGDFNQNTIDQIVLWKVNRYAEVDDSRMKVLNQIDKNSLELDVDLTREVLESLLACTGIQLAMASTILRFKNPHVYQILDQRVFRFIYGISLQEELRREKDQVKVYLDYLVKLKEVCNELSIVFEDSDRVLYELDKKYNKHIKLKY</sequence>
<reference evidence="1 2" key="1">
    <citation type="journal article" date="2016" name="J. Zhejiang Univ. Sci. B">
        <title>Antibiotic resistance mechanisms of Myroides sp.</title>
        <authorList>
            <person name="Hu S."/>
            <person name="Yuan S."/>
            <person name="Qu H."/>
            <person name="Jiang T."/>
            <person name="Zhou Y."/>
            <person name="Wang M."/>
            <person name="Ming D."/>
        </authorList>
    </citation>
    <scope>NUCLEOTIDE SEQUENCE [LARGE SCALE GENOMIC DNA]</scope>
    <source>
        <strain evidence="1 2">PR63039</strain>
    </source>
</reference>
<name>A0AAI8G5R7_9FLAO</name>
<evidence type="ECO:0000313" key="2">
    <source>
        <dbReference type="Proteomes" id="UP000069030"/>
    </source>
</evidence>
<organism evidence="1 2">
    <name type="scientific">Myroides odoratimimus</name>
    <dbReference type="NCBI Taxonomy" id="76832"/>
    <lineage>
        <taxon>Bacteria</taxon>
        <taxon>Pseudomonadati</taxon>
        <taxon>Bacteroidota</taxon>
        <taxon>Flavobacteriia</taxon>
        <taxon>Flavobacteriales</taxon>
        <taxon>Flavobacteriaceae</taxon>
        <taxon>Myroides</taxon>
    </lineage>
</organism>